<reference evidence="2 3" key="1">
    <citation type="journal article" date="2016" name="PLoS ONE">
        <title>Sequence Assembly of Yarrowia lipolytica Strain W29/CLIB89 Shows Transposable Element Diversity.</title>
        <authorList>
            <person name="Magnan C."/>
            <person name="Yu J."/>
            <person name="Chang I."/>
            <person name="Jahn E."/>
            <person name="Kanomata Y."/>
            <person name="Wu J."/>
            <person name="Zeller M."/>
            <person name="Oakes M."/>
            <person name="Baldi P."/>
            <person name="Sandmeyer S."/>
        </authorList>
    </citation>
    <scope>NUCLEOTIDE SEQUENCE [LARGE SCALE GENOMIC DNA]</scope>
    <source>
        <strain evidence="3">CLIB89(W29)</strain>
    </source>
</reference>
<dbReference type="Proteomes" id="UP000182444">
    <property type="component" value="Chromosome 1A"/>
</dbReference>
<keyword evidence="1" id="KW-0472">Membrane</keyword>
<feature type="transmembrane region" description="Helical" evidence="1">
    <location>
        <begin position="105"/>
        <end position="124"/>
    </location>
</feature>
<dbReference type="EMBL" id="CP017553">
    <property type="protein sequence ID" value="AOW00443.1"/>
    <property type="molecule type" value="Genomic_DNA"/>
</dbReference>
<keyword evidence="1" id="KW-0812">Transmembrane</keyword>
<accession>A0A1D8N472</accession>
<evidence type="ECO:0000256" key="1">
    <source>
        <dbReference type="SAM" id="Phobius"/>
    </source>
</evidence>
<dbReference type="VEuPathDB" id="FungiDB:YALI1_A09165g"/>
<protein>
    <submittedName>
        <fullName evidence="2">Uncharacterized protein</fullName>
    </submittedName>
</protein>
<proteinExistence type="predicted"/>
<gene>
    <name evidence="2" type="ORF">YALI1_A09165g</name>
</gene>
<dbReference type="GeneID" id="94582367"/>
<sequence length="179" mass="20635">MEDLMETVMIAWHHVSSGSTSTKETHYSSPKKAYSNQDKRNKMQPFAILVACMRIELLRRLVSCQSDRYYLHVCFWELKRAVSKYRRISNLQIQLVVYSLLVQDTYGTVGIVAVLACLLCMSLTHKRIRLWVRGVACDRVIVRQTVVSTVYRELSLGMAAITCWVWKFVTTVLALVLVE</sequence>
<feature type="transmembrane region" description="Helical" evidence="1">
    <location>
        <begin position="156"/>
        <end position="178"/>
    </location>
</feature>
<dbReference type="RefSeq" id="XP_068137809.1">
    <property type="nucleotide sequence ID" value="XM_068281708.1"/>
</dbReference>
<dbReference type="AlphaFoldDB" id="A0A1D8N472"/>
<evidence type="ECO:0000313" key="3">
    <source>
        <dbReference type="Proteomes" id="UP000182444"/>
    </source>
</evidence>
<keyword evidence="1" id="KW-1133">Transmembrane helix</keyword>
<evidence type="ECO:0000313" key="2">
    <source>
        <dbReference type="EMBL" id="AOW00443.1"/>
    </source>
</evidence>
<name>A0A1D8N472_YARLL</name>
<organism evidence="2 3">
    <name type="scientific">Yarrowia lipolytica</name>
    <name type="common">Candida lipolytica</name>
    <dbReference type="NCBI Taxonomy" id="4952"/>
    <lineage>
        <taxon>Eukaryota</taxon>
        <taxon>Fungi</taxon>
        <taxon>Dikarya</taxon>
        <taxon>Ascomycota</taxon>
        <taxon>Saccharomycotina</taxon>
        <taxon>Dipodascomycetes</taxon>
        <taxon>Dipodascales</taxon>
        <taxon>Dipodascales incertae sedis</taxon>
        <taxon>Yarrowia</taxon>
    </lineage>
</organism>